<dbReference type="GO" id="GO:0005829">
    <property type="term" value="C:cytosol"/>
    <property type="evidence" value="ECO:0007669"/>
    <property type="project" value="TreeGrafter"/>
</dbReference>
<dbReference type="InterPro" id="IPR029066">
    <property type="entry name" value="PLP-binding_barrel"/>
</dbReference>
<gene>
    <name evidence="6" type="primary">alr</name>
    <name evidence="6" type="ORF">GXN74_00120</name>
</gene>
<feature type="domain" description="Alanine racemase C-terminal" evidence="5">
    <location>
        <begin position="233"/>
        <end position="366"/>
    </location>
</feature>
<dbReference type="PANTHER" id="PTHR30511">
    <property type="entry name" value="ALANINE RACEMASE"/>
    <property type="match status" value="1"/>
</dbReference>
<dbReference type="Proteomes" id="UP000461585">
    <property type="component" value="Unassembled WGS sequence"/>
</dbReference>
<dbReference type="Gene3D" id="3.20.20.10">
    <property type="entry name" value="Alanine racemase"/>
    <property type="match status" value="1"/>
</dbReference>
<dbReference type="SUPFAM" id="SSF51419">
    <property type="entry name" value="PLP-binding barrel"/>
    <property type="match status" value="1"/>
</dbReference>
<evidence type="ECO:0000256" key="1">
    <source>
        <dbReference type="ARBA" id="ARBA00001933"/>
    </source>
</evidence>
<dbReference type="PANTHER" id="PTHR30511:SF0">
    <property type="entry name" value="ALANINE RACEMASE, CATABOLIC-RELATED"/>
    <property type="match status" value="1"/>
</dbReference>
<evidence type="ECO:0000313" key="7">
    <source>
        <dbReference type="Proteomes" id="UP000461585"/>
    </source>
</evidence>
<keyword evidence="7" id="KW-1185">Reference proteome</keyword>
<sequence>MEIVVDLDRIGENVEVLRKHLKDPGTRFMAVVKCDAYGHGMVPVARAVQDRVDCFGVGTLEEGVALRQAGIVKPVLVLGPVEDYRTLQGAGLQATIGSWSALELLESQLEGADAPLEVHLKVDTGMHRFGFQPREMEKVLEAVGRQPKVQVRGVYSHFGGTFPKGEARVRRQFAVFSEVEARWRKELEEGVLFHMANSENALDFPASQLDMVRIGNGLFGPCNSRTRAGLSKAARVYGRIVGFQTVEAGECAGYGLSYRVKRPTTLAVLDGGIYEGVGLERGTEGVSGLPGLVQSLKKVLRKLLGRTNLVGGKEGLRVAGPVQMQFTLVDLGLPEEKAFRRFKLGDAVEIRQAPLYLKESVRRIYSKEEE</sequence>
<proteinExistence type="predicted"/>
<dbReference type="Gene3D" id="2.40.37.10">
    <property type="entry name" value="Lyase, Ornithine Decarboxylase, Chain A, domain 1"/>
    <property type="match status" value="1"/>
</dbReference>
<protein>
    <submittedName>
        <fullName evidence="6">Alanine racemase</fullName>
        <ecNumber evidence="6">5.1.1.1</ecNumber>
    </submittedName>
</protein>
<dbReference type="EMBL" id="JAAEEH010000001">
    <property type="protein sequence ID" value="NDL66150.1"/>
    <property type="molecule type" value="Genomic_DNA"/>
</dbReference>
<evidence type="ECO:0000313" key="6">
    <source>
        <dbReference type="EMBL" id="NDL66150.1"/>
    </source>
</evidence>
<dbReference type="GO" id="GO:0008784">
    <property type="term" value="F:alanine racemase activity"/>
    <property type="evidence" value="ECO:0007669"/>
    <property type="project" value="UniProtKB-EC"/>
</dbReference>
<evidence type="ECO:0000256" key="2">
    <source>
        <dbReference type="ARBA" id="ARBA00022898"/>
    </source>
</evidence>
<dbReference type="SMART" id="SM01005">
    <property type="entry name" value="Ala_racemase_C"/>
    <property type="match status" value="1"/>
</dbReference>
<feature type="modified residue" description="N6-(pyridoxal phosphate)lysine" evidence="4">
    <location>
        <position position="33"/>
    </location>
</feature>
<dbReference type="InterPro" id="IPR009006">
    <property type="entry name" value="Ala_racemase/Decarboxylase_C"/>
</dbReference>
<dbReference type="GO" id="GO:0030632">
    <property type="term" value="P:D-alanine biosynthetic process"/>
    <property type="evidence" value="ECO:0007669"/>
    <property type="project" value="TreeGrafter"/>
</dbReference>
<dbReference type="InterPro" id="IPR000821">
    <property type="entry name" value="Ala_racemase"/>
</dbReference>
<evidence type="ECO:0000259" key="5">
    <source>
        <dbReference type="SMART" id="SM01005"/>
    </source>
</evidence>
<dbReference type="AlphaFoldDB" id="A0A7X5HT24"/>
<dbReference type="PRINTS" id="PR00992">
    <property type="entry name" value="ALARACEMASE"/>
</dbReference>
<dbReference type="CDD" id="cd00430">
    <property type="entry name" value="PLPDE_III_AR"/>
    <property type="match status" value="1"/>
</dbReference>
<dbReference type="EC" id="5.1.1.1" evidence="6"/>
<dbReference type="Pfam" id="PF01168">
    <property type="entry name" value="Ala_racemase_N"/>
    <property type="match status" value="1"/>
</dbReference>
<dbReference type="InterPro" id="IPR011079">
    <property type="entry name" value="Ala_racemase_C"/>
</dbReference>
<dbReference type="SUPFAM" id="SSF50621">
    <property type="entry name" value="Alanine racemase C-terminal domain-like"/>
    <property type="match status" value="1"/>
</dbReference>
<dbReference type="GO" id="GO:0030170">
    <property type="term" value="F:pyridoxal phosphate binding"/>
    <property type="evidence" value="ECO:0007669"/>
    <property type="project" value="TreeGrafter"/>
</dbReference>
<reference evidence="6 7" key="1">
    <citation type="submission" date="2020-01" db="EMBL/GenBank/DDBJ databases">
        <title>Anaeroalcalibacter tamaniensis gen. nov., sp. nov., moderately halophilic strictly anaerobic fermenter bacterium from mud volcano of Taman peninsula.</title>
        <authorList>
            <person name="Frolova A."/>
            <person name="Merkel A.Y."/>
            <person name="Slobodkin A.I."/>
        </authorList>
    </citation>
    <scope>NUCLEOTIDE SEQUENCE [LARGE SCALE GENOMIC DNA]</scope>
    <source>
        <strain evidence="6 7">F-3ap</strain>
    </source>
</reference>
<dbReference type="InterPro" id="IPR001608">
    <property type="entry name" value="Ala_racemase_N"/>
</dbReference>
<comment type="caution">
    <text evidence="6">The sequence shown here is derived from an EMBL/GenBank/DDBJ whole genome shotgun (WGS) entry which is preliminary data.</text>
</comment>
<dbReference type="FunFam" id="3.20.20.10:FF:000002">
    <property type="entry name" value="Alanine racemase"/>
    <property type="match status" value="1"/>
</dbReference>
<name>A0A7X5HT24_9FIRM</name>
<dbReference type="Pfam" id="PF00842">
    <property type="entry name" value="Ala_racemase_C"/>
    <property type="match status" value="1"/>
</dbReference>
<comment type="cofactor">
    <cofactor evidence="1 4">
        <name>pyridoxal 5'-phosphate</name>
        <dbReference type="ChEBI" id="CHEBI:597326"/>
    </cofactor>
</comment>
<evidence type="ECO:0000256" key="4">
    <source>
        <dbReference type="PIRSR" id="PIRSR600821-50"/>
    </source>
</evidence>
<keyword evidence="3 6" id="KW-0413">Isomerase</keyword>
<organism evidence="6 7">
    <name type="scientific">Anaerotalea alkaliphila</name>
    <dbReference type="NCBI Taxonomy" id="2662126"/>
    <lineage>
        <taxon>Bacteria</taxon>
        <taxon>Bacillati</taxon>
        <taxon>Bacillota</taxon>
        <taxon>Clostridia</taxon>
        <taxon>Eubacteriales</taxon>
        <taxon>Anaerotalea</taxon>
    </lineage>
</organism>
<keyword evidence="2 4" id="KW-0663">Pyridoxal phosphate</keyword>
<accession>A0A7X5HT24</accession>
<dbReference type="NCBIfam" id="TIGR00492">
    <property type="entry name" value="alr"/>
    <property type="match status" value="1"/>
</dbReference>
<evidence type="ECO:0000256" key="3">
    <source>
        <dbReference type="ARBA" id="ARBA00023235"/>
    </source>
</evidence>